<keyword evidence="2" id="KW-1133">Transmembrane helix</keyword>
<protein>
    <submittedName>
        <fullName evidence="3">YtxH domain-containing protein</fullName>
    </submittedName>
</protein>
<organism evidence="3 4">
    <name type="scientific">Neobacillus paridis</name>
    <dbReference type="NCBI Taxonomy" id="2803862"/>
    <lineage>
        <taxon>Bacteria</taxon>
        <taxon>Bacillati</taxon>
        <taxon>Bacillota</taxon>
        <taxon>Bacilli</taxon>
        <taxon>Bacillales</taxon>
        <taxon>Bacillaceae</taxon>
        <taxon>Neobacillus</taxon>
    </lineage>
</organism>
<keyword evidence="2" id="KW-0472">Membrane</keyword>
<keyword evidence="2" id="KW-0812">Transmembrane</keyword>
<dbReference type="EMBL" id="JAESWB010000115">
    <property type="protein sequence ID" value="MBL4951926.1"/>
    <property type="molecule type" value="Genomic_DNA"/>
</dbReference>
<keyword evidence="4" id="KW-1185">Reference proteome</keyword>
<evidence type="ECO:0000256" key="1">
    <source>
        <dbReference type="SAM" id="MobiDB-lite"/>
    </source>
</evidence>
<feature type="region of interest" description="Disordered" evidence="1">
    <location>
        <begin position="1"/>
        <end position="21"/>
    </location>
</feature>
<feature type="compositionally biased region" description="Basic and acidic residues" evidence="1">
    <location>
        <begin position="1"/>
        <end position="12"/>
    </location>
</feature>
<sequence length="153" mass="16555">MSKRDYDSRETNQNRTGDSAGKSFFLGALIGGLAGAAAALLLAPKSGKELRHSISSNTGTIVTKSVELGETVRNKTSNFSQGLTRQSTEIMNRVTGKAVSDEAAENESETIYIPIGTSSKKQDDKGAVNDGEIERKLKEAQMAFDEEERRIKL</sequence>
<comment type="caution">
    <text evidence="3">The sequence shown here is derived from an EMBL/GenBank/DDBJ whole genome shotgun (WGS) entry which is preliminary data.</text>
</comment>
<dbReference type="InterPro" id="IPR024623">
    <property type="entry name" value="YtxH"/>
</dbReference>
<reference evidence="3 4" key="1">
    <citation type="submission" date="2021-01" db="EMBL/GenBank/DDBJ databases">
        <title>Genome public.</title>
        <authorList>
            <person name="Liu C."/>
            <person name="Sun Q."/>
        </authorList>
    </citation>
    <scope>NUCLEOTIDE SEQUENCE [LARGE SCALE GENOMIC DNA]</scope>
    <source>
        <strain evidence="3 4">YIM B02564</strain>
    </source>
</reference>
<accession>A0ABS1TNT5</accession>
<dbReference type="PANTHER" id="PTHR35792">
    <property type="entry name" value="GENERAL STRESS PROTEIN"/>
    <property type="match status" value="1"/>
</dbReference>
<dbReference type="Pfam" id="PF12732">
    <property type="entry name" value="YtxH"/>
    <property type="match status" value="1"/>
</dbReference>
<dbReference type="PANTHER" id="PTHR35792:SF1">
    <property type="entry name" value="SLL0268 PROTEIN"/>
    <property type="match status" value="1"/>
</dbReference>
<evidence type="ECO:0000313" key="3">
    <source>
        <dbReference type="EMBL" id="MBL4951926.1"/>
    </source>
</evidence>
<dbReference type="RefSeq" id="WP_202653201.1">
    <property type="nucleotide sequence ID" value="NZ_JAESWB010000115.1"/>
</dbReference>
<name>A0ABS1TNT5_9BACI</name>
<feature type="transmembrane region" description="Helical" evidence="2">
    <location>
        <begin position="24"/>
        <end position="43"/>
    </location>
</feature>
<proteinExistence type="predicted"/>
<dbReference type="Proteomes" id="UP000623967">
    <property type="component" value="Unassembled WGS sequence"/>
</dbReference>
<evidence type="ECO:0000256" key="2">
    <source>
        <dbReference type="SAM" id="Phobius"/>
    </source>
</evidence>
<gene>
    <name evidence="3" type="ORF">JK635_06850</name>
</gene>
<evidence type="ECO:0000313" key="4">
    <source>
        <dbReference type="Proteomes" id="UP000623967"/>
    </source>
</evidence>
<dbReference type="InterPro" id="IPR052928">
    <property type="entry name" value="Desiccation-related_membrane"/>
</dbReference>